<dbReference type="SUPFAM" id="SSF48179">
    <property type="entry name" value="6-phosphogluconate dehydrogenase C-terminal domain-like"/>
    <property type="match status" value="1"/>
</dbReference>
<dbReference type="Pfam" id="PF00725">
    <property type="entry name" value="3HCDH"/>
    <property type="match status" value="1"/>
</dbReference>
<protein>
    <submittedName>
        <fullName evidence="7">3-hydroxyacyl-CoA dehydrogenase family protein</fullName>
    </submittedName>
</protein>
<dbReference type="PIRSF" id="PIRSF000105">
    <property type="entry name" value="HCDH"/>
    <property type="match status" value="1"/>
</dbReference>
<dbReference type="InterPro" id="IPR006180">
    <property type="entry name" value="3-OHacyl-CoA_DH_CS"/>
</dbReference>
<comment type="similarity">
    <text evidence="2">Belongs to the 3-hydroxyacyl-CoA dehydrogenase family.</text>
</comment>
<evidence type="ECO:0000256" key="1">
    <source>
        <dbReference type="ARBA" id="ARBA00005086"/>
    </source>
</evidence>
<keyword evidence="3" id="KW-0560">Oxidoreductase</keyword>
<accession>A0A923MIG0</accession>
<dbReference type="InterPro" id="IPR036291">
    <property type="entry name" value="NAD(P)-bd_dom_sf"/>
</dbReference>
<dbReference type="GO" id="GO:0016616">
    <property type="term" value="F:oxidoreductase activity, acting on the CH-OH group of donors, NAD or NADP as acceptor"/>
    <property type="evidence" value="ECO:0007669"/>
    <property type="project" value="InterPro"/>
</dbReference>
<dbReference type="Proteomes" id="UP000620327">
    <property type="component" value="Unassembled WGS sequence"/>
</dbReference>
<name>A0A923MIG0_9FIRM</name>
<dbReference type="AlphaFoldDB" id="A0A923MIG0"/>
<dbReference type="GO" id="GO:0070403">
    <property type="term" value="F:NAD+ binding"/>
    <property type="evidence" value="ECO:0007669"/>
    <property type="project" value="InterPro"/>
</dbReference>
<evidence type="ECO:0000313" key="8">
    <source>
        <dbReference type="Proteomes" id="UP000620327"/>
    </source>
</evidence>
<evidence type="ECO:0000313" key="7">
    <source>
        <dbReference type="EMBL" id="MBC5770248.1"/>
    </source>
</evidence>
<dbReference type="GO" id="GO:0006631">
    <property type="term" value="P:fatty acid metabolic process"/>
    <property type="evidence" value="ECO:0007669"/>
    <property type="project" value="InterPro"/>
</dbReference>
<evidence type="ECO:0000256" key="4">
    <source>
        <dbReference type="PIRSR" id="PIRSR000105-1"/>
    </source>
</evidence>
<feature type="domain" description="3-hydroxyacyl-CoA dehydrogenase NAD binding" evidence="6">
    <location>
        <begin position="5"/>
        <end position="185"/>
    </location>
</feature>
<feature type="site" description="Important for catalytic activity" evidence="4">
    <location>
        <position position="141"/>
    </location>
</feature>
<dbReference type="Pfam" id="PF02737">
    <property type="entry name" value="3HCDH_N"/>
    <property type="match status" value="1"/>
</dbReference>
<dbReference type="Gene3D" id="1.10.1040.10">
    <property type="entry name" value="N-(1-d-carboxylethyl)-l-norvaline Dehydrogenase, domain 2"/>
    <property type="match status" value="1"/>
</dbReference>
<evidence type="ECO:0000259" key="6">
    <source>
        <dbReference type="Pfam" id="PF02737"/>
    </source>
</evidence>
<comment type="caution">
    <text evidence="7">The sequence shown here is derived from an EMBL/GenBank/DDBJ whole genome shotgun (WGS) entry which is preliminary data.</text>
</comment>
<comment type="pathway">
    <text evidence="1">Lipid metabolism; butanoate metabolism.</text>
</comment>
<sequence length="288" mass="31524">MEIKHVTVSGAGLMGTQIAMQVALHGYQVTTYDVFPAQLEKAKAFADDWFAKRVQKGKLSAEAAAKAQAALHYSSDIQEAAGEADLIIDAVPDILKIKIKSLKALDEYAPAHCIYASNSSYIVSSRFCHAVKDPSHVLNVHFFNPALVMKIVEVVKGPHVSQDTFDTAFRFVQSIDKTPVKIEKEIYGFVVNRIFSALTREACYLVDAGIATPEAIDTAVKGALGHSMGPLETLDMTGLDLEYNVYMERFRTSGDKADLPAACLTEHYAKGEYGRKSGKGFYDYTPKG</sequence>
<organism evidence="7 8">
    <name type="scientific">Dysosmobacter segnis</name>
    <dbReference type="NCBI Taxonomy" id="2763042"/>
    <lineage>
        <taxon>Bacteria</taxon>
        <taxon>Bacillati</taxon>
        <taxon>Bacillota</taxon>
        <taxon>Clostridia</taxon>
        <taxon>Eubacteriales</taxon>
        <taxon>Oscillospiraceae</taxon>
        <taxon>Dysosmobacter</taxon>
    </lineage>
</organism>
<proteinExistence type="inferred from homology"/>
<dbReference type="PANTHER" id="PTHR48075:SF3">
    <property type="entry name" value="3-HYDROXYACYL-COA DEHYDROGENASE"/>
    <property type="match status" value="1"/>
</dbReference>
<keyword evidence="8" id="KW-1185">Reference proteome</keyword>
<evidence type="ECO:0000259" key="5">
    <source>
        <dbReference type="Pfam" id="PF00725"/>
    </source>
</evidence>
<dbReference type="InterPro" id="IPR006176">
    <property type="entry name" value="3-OHacyl-CoA_DH_NAD-bd"/>
</dbReference>
<reference evidence="7" key="1">
    <citation type="submission" date="2020-08" db="EMBL/GenBank/DDBJ databases">
        <title>Genome public.</title>
        <authorList>
            <person name="Liu C."/>
            <person name="Sun Q."/>
        </authorList>
    </citation>
    <scope>NUCLEOTIDE SEQUENCE</scope>
    <source>
        <strain evidence="7">BX15</strain>
    </source>
</reference>
<dbReference type="PROSITE" id="PS00067">
    <property type="entry name" value="3HCDH"/>
    <property type="match status" value="1"/>
</dbReference>
<dbReference type="RefSeq" id="WP_187014540.1">
    <property type="nucleotide sequence ID" value="NZ_JACOQI010000006.1"/>
</dbReference>
<feature type="domain" description="3-hydroxyacyl-CoA dehydrogenase C-terminal" evidence="5">
    <location>
        <begin position="188"/>
        <end position="284"/>
    </location>
</feature>
<dbReference type="SUPFAM" id="SSF51735">
    <property type="entry name" value="NAD(P)-binding Rossmann-fold domains"/>
    <property type="match status" value="1"/>
</dbReference>
<dbReference type="EMBL" id="JACOQI010000006">
    <property type="protein sequence ID" value="MBC5770248.1"/>
    <property type="molecule type" value="Genomic_DNA"/>
</dbReference>
<dbReference type="InterPro" id="IPR013328">
    <property type="entry name" value="6PGD_dom2"/>
</dbReference>
<dbReference type="InterPro" id="IPR022694">
    <property type="entry name" value="3-OHacyl-CoA_DH"/>
</dbReference>
<evidence type="ECO:0000256" key="3">
    <source>
        <dbReference type="ARBA" id="ARBA00023002"/>
    </source>
</evidence>
<dbReference type="InterPro" id="IPR008927">
    <property type="entry name" value="6-PGluconate_DH-like_C_sf"/>
</dbReference>
<gene>
    <name evidence="7" type="ORF">H8Z83_07920</name>
</gene>
<dbReference type="InterPro" id="IPR006108">
    <property type="entry name" value="3HC_DH_C"/>
</dbReference>
<dbReference type="Gene3D" id="3.40.50.720">
    <property type="entry name" value="NAD(P)-binding Rossmann-like Domain"/>
    <property type="match status" value="1"/>
</dbReference>
<evidence type="ECO:0000256" key="2">
    <source>
        <dbReference type="ARBA" id="ARBA00009463"/>
    </source>
</evidence>
<dbReference type="PANTHER" id="PTHR48075">
    <property type="entry name" value="3-HYDROXYACYL-COA DEHYDROGENASE FAMILY PROTEIN"/>
    <property type="match status" value="1"/>
</dbReference>